<dbReference type="EMBL" id="JABELV010000198">
    <property type="protein sequence ID" value="KAG7528212.1"/>
    <property type="molecule type" value="Genomic_DNA"/>
</dbReference>
<proteinExistence type="predicted"/>
<protein>
    <submittedName>
        <fullName evidence="2">Uncharacterized protein</fullName>
    </submittedName>
</protein>
<evidence type="ECO:0000313" key="2">
    <source>
        <dbReference type="EMBL" id="KAG7528212.1"/>
    </source>
</evidence>
<dbReference type="Proteomes" id="UP000812966">
    <property type="component" value="Unassembled WGS sequence"/>
</dbReference>
<feature type="region of interest" description="Disordered" evidence="1">
    <location>
        <begin position="65"/>
        <end position="84"/>
    </location>
</feature>
<dbReference type="AlphaFoldDB" id="A0A8K0NKN3"/>
<gene>
    <name evidence="2" type="ORF">FFLO_06327</name>
</gene>
<evidence type="ECO:0000256" key="1">
    <source>
        <dbReference type="SAM" id="MobiDB-lite"/>
    </source>
</evidence>
<name>A0A8K0NKN3_9TREE</name>
<sequence>MSSDQLNRLFSSLDIDPDEIARDANASTLEFDADSEHGQDDSDGGESALSSNIIAQPRKFAKSPGIMVKSPVGRGATLDAKRGKDDPKFTAEAYEYEEKCKGRSHFCFDTSDEIDIGIHETTGNKVVKIYKPTLKELEDRVRKLLEDDKYARVHPCIEKFLRVHIEEGEPLPVKLTNLCGGDSRNNRKIARYRFVTLNKVLMRSSKFHFAWPYFACKTGPRRKMILRDRVPDDMCTLADDRVEQQDHAESVKLCRQARLLTLADLGPDPRPATCETDPVVEDR</sequence>
<reference evidence="2" key="1">
    <citation type="submission" date="2020-04" db="EMBL/GenBank/DDBJ databases">
        <title>Analysis of mating type loci in Filobasidium floriforme.</title>
        <authorList>
            <person name="Nowrousian M."/>
        </authorList>
    </citation>
    <scope>NUCLEOTIDE SEQUENCE</scope>
    <source>
        <strain evidence="2">CBS 6242</strain>
    </source>
</reference>
<comment type="caution">
    <text evidence="2">The sequence shown here is derived from an EMBL/GenBank/DDBJ whole genome shotgun (WGS) entry which is preliminary data.</text>
</comment>
<feature type="region of interest" description="Disordered" evidence="1">
    <location>
        <begin position="24"/>
        <end position="49"/>
    </location>
</feature>
<organism evidence="2 3">
    <name type="scientific">Filobasidium floriforme</name>
    <dbReference type="NCBI Taxonomy" id="5210"/>
    <lineage>
        <taxon>Eukaryota</taxon>
        <taxon>Fungi</taxon>
        <taxon>Dikarya</taxon>
        <taxon>Basidiomycota</taxon>
        <taxon>Agaricomycotina</taxon>
        <taxon>Tremellomycetes</taxon>
        <taxon>Filobasidiales</taxon>
        <taxon>Filobasidiaceae</taxon>
        <taxon>Filobasidium</taxon>
    </lineage>
</organism>
<keyword evidence="3" id="KW-1185">Reference proteome</keyword>
<accession>A0A8K0NKN3</accession>
<evidence type="ECO:0000313" key="3">
    <source>
        <dbReference type="Proteomes" id="UP000812966"/>
    </source>
</evidence>